<dbReference type="Pfam" id="PF00361">
    <property type="entry name" value="Proton_antipo_M"/>
    <property type="match status" value="1"/>
</dbReference>
<dbReference type="EC" id="7.1.1.2" evidence="3 17"/>
<evidence type="ECO:0000256" key="11">
    <source>
        <dbReference type="ARBA" id="ARBA00022989"/>
    </source>
</evidence>
<dbReference type="InterPro" id="IPR010933">
    <property type="entry name" value="NADH_DH_su2_C"/>
</dbReference>
<evidence type="ECO:0000313" key="20">
    <source>
        <dbReference type="EMBL" id="AEP95517.1"/>
    </source>
</evidence>
<keyword evidence="7 17" id="KW-0812">Transmembrane</keyword>
<feature type="transmembrane region" description="Helical" evidence="17">
    <location>
        <begin position="322"/>
        <end position="348"/>
    </location>
</feature>
<evidence type="ECO:0000256" key="13">
    <source>
        <dbReference type="ARBA" id="ARBA00023075"/>
    </source>
</evidence>
<comment type="similarity">
    <text evidence="2 17">Belongs to the complex I subunit 2 family.</text>
</comment>
<evidence type="ECO:0000256" key="6">
    <source>
        <dbReference type="ARBA" id="ARBA00022660"/>
    </source>
</evidence>
<evidence type="ECO:0000259" key="18">
    <source>
        <dbReference type="Pfam" id="PF00361"/>
    </source>
</evidence>
<keyword evidence="15 17" id="KW-0472">Membrane</keyword>
<evidence type="ECO:0000256" key="8">
    <source>
        <dbReference type="ARBA" id="ARBA00022792"/>
    </source>
</evidence>
<evidence type="ECO:0000256" key="16">
    <source>
        <dbReference type="ARBA" id="ARBA00049551"/>
    </source>
</evidence>
<sequence length="349" mass="38499">MTIVMFFLTALGTGTTIVFSSTHWLLAWAGIEVSTMAIIPLMAQHGHPRSTEAATKYFLVQACGAGMLMFGTCFNAWMNPDWDIARIENQIAIGIITLALTLKLGLAPFHLWPPEVMQGLDLKTGLIMTTWQKLAPFALLIQISHSINPIFLTTLGILSTVLAGWAGMNQTQLRKILAYSSTTHLGWMIIVIQYAPNLALMTLIIYIFMTMAAFLTLKESSSTMISTLTQAWSKNPKTVAFLALILLSLAGLPPLTGFSPKWLILEELSKQEMGTLATLVAMSALISLYFYVRLCYFSVITLCPGTSGVKRSWQPKIKQDKIMLAIATTLTLTLLPLIPLITALFLYYP</sequence>
<keyword evidence="6 17" id="KW-0679">Respiratory chain</keyword>
<protein>
    <recommendedName>
        <fullName evidence="4 17">NADH-ubiquinone oxidoreductase chain 2</fullName>
        <ecNumber evidence="3 17">7.1.1.2</ecNumber>
    </recommendedName>
</protein>
<feature type="domain" description="NADH dehydrogenase subunit 2 C-terminal" evidence="19">
    <location>
        <begin position="288"/>
        <end position="341"/>
    </location>
</feature>
<feature type="transmembrane region" description="Helical" evidence="17">
    <location>
        <begin position="276"/>
        <end position="302"/>
    </location>
</feature>
<dbReference type="PANTHER" id="PTHR46552:SF1">
    <property type="entry name" value="NADH-UBIQUINONE OXIDOREDUCTASE CHAIN 2"/>
    <property type="match status" value="1"/>
</dbReference>
<keyword evidence="14 17" id="KW-0496">Mitochondrion</keyword>
<feature type="transmembrane region" description="Helical" evidence="17">
    <location>
        <begin position="176"/>
        <end position="192"/>
    </location>
</feature>
<feature type="transmembrane region" description="Helical" evidence="17">
    <location>
        <begin position="238"/>
        <end position="256"/>
    </location>
</feature>
<dbReference type="PRINTS" id="PR01436">
    <property type="entry name" value="NADHDHGNASE2"/>
</dbReference>
<organism evidence="20">
    <name type="scientific">Hollandichthys multifasciatus</name>
    <dbReference type="NCBI Taxonomy" id="883865"/>
    <lineage>
        <taxon>Eukaryota</taxon>
        <taxon>Metazoa</taxon>
        <taxon>Chordata</taxon>
        <taxon>Craniata</taxon>
        <taxon>Vertebrata</taxon>
        <taxon>Euteleostomi</taxon>
        <taxon>Actinopterygii</taxon>
        <taxon>Neopterygii</taxon>
        <taxon>Teleostei</taxon>
        <taxon>Ostariophysi</taxon>
        <taxon>Characiformes</taxon>
        <taxon>Characoidei</taxon>
        <taxon>Acestrorhamphidae</taxon>
        <taxon>Thayeriinae</taxon>
        <taxon>Hollandichthys</taxon>
    </lineage>
</organism>
<geneLocation type="mitochondrion" evidence="20"/>
<keyword evidence="10 17" id="KW-0249">Electron transport</keyword>
<feature type="transmembrane region" description="Helical" evidence="17">
    <location>
        <begin position="198"/>
        <end position="217"/>
    </location>
</feature>
<dbReference type="GO" id="GO:0005743">
    <property type="term" value="C:mitochondrial inner membrane"/>
    <property type="evidence" value="ECO:0007669"/>
    <property type="project" value="UniProtKB-SubCell"/>
</dbReference>
<proteinExistence type="inferred from homology"/>
<keyword evidence="9 17" id="KW-1278">Translocase</keyword>
<evidence type="ECO:0000259" key="19">
    <source>
        <dbReference type="Pfam" id="PF06444"/>
    </source>
</evidence>
<feature type="transmembrane region" description="Helical" evidence="17">
    <location>
        <begin position="57"/>
        <end position="78"/>
    </location>
</feature>
<evidence type="ECO:0000256" key="10">
    <source>
        <dbReference type="ARBA" id="ARBA00022982"/>
    </source>
</evidence>
<dbReference type="GO" id="GO:0006120">
    <property type="term" value="P:mitochondrial electron transport, NADH to ubiquinone"/>
    <property type="evidence" value="ECO:0007669"/>
    <property type="project" value="InterPro"/>
</dbReference>
<dbReference type="PANTHER" id="PTHR46552">
    <property type="entry name" value="NADH-UBIQUINONE OXIDOREDUCTASE CHAIN 2"/>
    <property type="match status" value="1"/>
</dbReference>
<dbReference type="EMBL" id="JF836561">
    <property type="protein sequence ID" value="AEP95517.1"/>
    <property type="molecule type" value="Genomic_DNA"/>
</dbReference>
<evidence type="ECO:0000256" key="17">
    <source>
        <dbReference type="RuleBase" id="RU003403"/>
    </source>
</evidence>
<dbReference type="InterPro" id="IPR001750">
    <property type="entry name" value="ND/Mrp_TM"/>
</dbReference>
<feature type="transmembrane region" description="Helical" evidence="17">
    <location>
        <begin position="90"/>
        <end position="112"/>
    </location>
</feature>
<keyword evidence="5" id="KW-0813">Transport</keyword>
<keyword evidence="11 17" id="KW-1133">Transmembrane helix</keyword>
<evidence type="ECO:0000256" key="3">
    <source>
        <dbReference type="ARBA" id="ARBA00012944"/>
    </source>
</evidence>
<dbReference type="GO" id="GO:0008137">
    <property type="term" value="F:NADH dehydrogenase (ubiquinone) activity"/>
    <property type="evidence" value="ECO:0007669"/>
    <property type="project" value="UniProtKB-EC"/>
</dbReference>
<evidence type="ECO:0000256" key="12">
    <source>
        <dbReference type="ARBA" id="ARBA00023027"/>
    </source>
</evidence>
<evidence type="ECO:0000256" key="14">
    <source>
        <dbReference type="ARBA" id="ARBA00023128"/>
    </source>
</evidence>
<comment type="subcellular location">
    <subcellularLocation>
        <location evidence="1 17">Mitochondrion inner membrane</location>
        <topology evidence="1 17">Multi-pass membrane protein</topology>
    </subcellularLocation>
</comment>
<comment type="catalytic activity">
    <reaction evidence="16 17">
        <text>a ubiquinone + NADH + 5 H(+)(in) = a ubiquinol + NAD(+) + 4 H(+)(out)</text>
        <dbReference type="Rhea" id="RHEA:29091"/>
        <dbReference type="Rhea" id="RHEA-COMP:9565"/>
        <dbReference type="Rhea" id="RHEA-COMP:9566"/>
        <dbReference type="ChEBI" id="CHEBI:15378"/>
        <dbReference type="ChEBI" id="CHEBI:16389"/>
        <dbReference type="ChEBI" id="CHEBI:17976"/>
        <dbReference type="ChEBI" id="CHEBI:57540"/>
        <dbReference type="ChEBI" id="CHEBI:57945"/>
        <dbReference type="EC" id="7.1.1.2"/>
    </reaction>
</comment>
<keyword evidence="12 17" id="KW-0520">NAD</keyword>
<accession>J9PI37</accession>
<keyword evidence="8 17" id="KW-0999">Mitochondrion inner membrane</keyword>
<evidence type="ECO:0000256" key="7">
    <source>
        <dbReference type="ARBA" id="ARBA00022692"/>
    </source>
</evidence>
<evidence type="ECO:0000256" key="5">
    <source>
        <dbReference type="ARBA" id="ARBA00022448"/>
    </source>
</evidence>
<gene>
    <name evidence="20" type="primary">ND2</name>
</gene>
<evidence type="ECO:0000256" key="9">
    <source>
        <dbReference type="ARBA" id="ARBA00022967"/>
    </source>
</evidence>
<dbReference type="InterPro" id="IPR003917">
    <property type="entry name" value="NADH_UbQ_OxRdtase_chain2"/>
</dbReference>
<dbReference type="InterPro" id="IPR050175">
    <property type="entry name" value="Complex_I_Subunit_2"/>
</dbReference>
<keyword evidence="13 17" id="KW-0830">Ubiquinone</keyword>
<reference evidence="20" key="1">
    <citation type="submission" date="2011-03" db="EMBL/GenBank/DDBJ databases">
        <title>Phylogeography of the Hollandichthys multifasciatus (Teleostei: Characidae) Species Complex in Brazilian Coastal Drainages.</title>
        <authorList>
            <person name="Thomaz A.T."/>
            <person name="Malabarba L.R."/>
            <person name="Bonatto S.L."/>
        </authorList>
    </citation>
    <scope>NUCLEOTIDE SEQUENCE</scope>
    <source>
        <strain evidence="20">101</strain>
    </source>
</reference>
<evidence type="ECO:0000256" key="2">
    <source>
        <dbReference type="ARBA" id="ARBA00007012"/>
    </source>
</evidence>
<comment type="function">
    <text evidence="17">Core subunit of the mitochondrial membrane respiratory chain NADH dehydrogenase (Complex I) which catalyzes electron transfer from NADH through the respiratory chain, using ubiquinone as an electron acceptor. Essential for the catalytic activity and assembly of complex I.</text>
</comment>
<name>J9PI37_9TELE</name>
<feature type="domain" description="NADH:quinone oxidoreductase/Mrp antiporter transmembrane" evidence="18">
    <location>
        <begin position="21"/>
        <end position="286"/>
    </location>
</feature>
<feature type="transmembrane region" description="Helical" evidence="17">
    <location>
        <begin position="150"/>
        <end position="169"/>
    </location>
</feature>
<evidence type="ECO:0000256" key="15">
    <source>
        <dbReference type="ARBA" id="ARBA00023136"/>
    </source>
</evidence>
<evidence type="ECO:0000256" key="4">
    <source>
        <dbReference type="ARBA" id="ARBA00021008"/>
    </source>
</evidence>
<dbReference type="Pfam" id="PF06444">
    <property type="entry name" value="NADH_dehy_S2_C"/>
    <property type="match status" value="1"/>
</dbReference>
<dbReference type="AlphaFoldDB" id="J9PI37"/>
<evidence type="ECO:0000256" key="1">
    <source>
        <dbReference type="ARBA" id="ARBA00004448"/>
    </source>
</evidence>